<dbReference type="CDD" id="cd03801">
    <property type="entry name" value="GT4_PimA-like"/>
    <property type="match status" value="1"/>
</dbReference>
<dbReference type="Proteomes" id="UP000183410">
    <property type="component" value="Unassembled WGS sequence"/>
</dbReference>
<dbReference type="GO" id="GO:0016757">
    <property type="term" value="F:glycosyltransferase activity"/>
    <property type="evidence" value="ECO:0007669"/>
    <property type="project" value="InterPro"/>
</dbReference>
<feature type="domain" description="Glycosyl transferase family 1" evidence="1">
    <location>
        <begin position="216"/>
        <end position="379"/>
    </location>
</feature>
<accession>A0A1I2E0K3</accession>
<keyword evidence="4" id="KW-1185">Reference proteome</keyword>
<dbReference type="OrthoDB" id="2547319at2"/>
<reference evidence="4" key="1">
    <citation type="submission" date="2016-10" db="EMBL/GenBank/DDBJ databases">
        <authorList>
            <person name="Varghese N."/>
            <person name="Submissions S."/>
        </authorList>
    </citation>
    <scope>NUCLEOTIDE SEQUENCE [LARGE SCALE GENOMIC DNA]</scope>
    <source>
        <strain evidence="4">CGMCC 1.10223</strain>
    </source>
</reference>
<dbReference type="EMBL" id="FONN01000008">
    <property type="protein sequence ID" value="SFE86219.1"/>
    <property type="molecule type" value="Genomic_DNA"/>
</dbReference>
<dbReference type="InterPro" id="IPR001296">
    <property type="entry name" value="Glyco_trans_1"/>
</dbReference>
<evidence type="ECO:0000259" key="2">
    <source>
        <dbReference type="Pfam" id="PF13439"/>
    </source>
</evidence>
<evidence type="ECO:0000313" key="4">
    <source>
        <dbReference type="Proteomes" id="UP000183410"/>
    </source>
</evidence>
<keyword evidence="3" id="KW-0808">Transferase</keyword>
<dbReference type="Pfam" id="PF13439">
    <property type="entry name" value="Glyco_transf_4"/>
    <property type="match status" value="1"/>
</dbReference>
<feature type="domain" description="Glycosyltransferase subfamily 4-like N-terminal" evidence="2">
    <location>
        <begin position="14"/>
        <end position="180"/>
    </location>
</feature>
<evidence type="ECO:0000313" key="3">
    <source>
        <dbReference type="EMBL" id="SFE86219.1"/>
    </source>
</evidence>
<dbReference type="SUPFAM" id="SSF53756">
    <property type="entry name" value="UDP-Glycosyltransferase/glycogen phosphorylase"/>
    <property type="match status" value="1"/>
</dbReference>
<dbReference type="PANTHER" id="PTHR12526:SF625">
    <property type="entry name" value="PHOSPHATIDYLINOSITOL GLYCAN-CLASS A"/>
    <property type="match status" value="1"/>
</dbReference>
<dbReference type="PANTHER" id="PTHR12526">
    <property type="entry name" value="GLYCOSYLTRANSFERASE"/>
    <property type="match status" value="1"/>
</dbReference>
<organism evidence="3 4">
    <name type="scientific">Paenibacillus algorifonticola</name>
    <dbReference type="NCBI Taxonomy" id="684063"/>
    <lineage>
        <taxon>Bacteria</taxon>
        <taxon>Bacillati</taxon>
        <taxon>Bacillota</taxon>
        <taxon>Bacilli</taxon>
        <taxon>Bacillales</taxon>
        <taxon>Paenibacillaceae</taxon>
        <taxon>Paenibacillus</taxon>
    </lineage>
</organism>
<gene>
    <name evidence="3" type="ORF">SAMN04487969_10899</name>
</gene>
<sequence>MKIGIVKPDYKISGGFEVVVNRLKLELEQMGHQVQMVYIDATDQSINEIPYNLTNEMFHKNPDFFRYINHFWKYLKMDLNRFDCVISTQPPSFAIQHPRHISLFYHHMKVYYDMSNLIQEVGLQQPYHRKAVEVIREIDTKSLSKVSTILAGSKTIQNRLAEFNGLSSNVDVIYAGIDPEIYHYDGELSYVNPVVVGRHEFPKRPELFVAAMKLVANETGVIVGAGGRTDDLKKIDQLLTMAAKEQISIPNDVIWKQMSNGHFHKEYKDLGQLAKKKNYPSNIRFTGRVSKEDLFKEYSKALCVVCPAYQEDYGLTAIEAMSFKKPIIACKDGGGYAELIEDGINGFLVEPTSEAIAEAILKFSQDKTLAVRMGNAAYETSRKYTWNNTISKLNEHLIF</sequence>
<evidence type="ECO:0000259" key="1">
    <source>
        <dbReference type="Pfam" id="PF00534"/>
    </source>
</evidence>
<dbReference type="RefSeq" id="WP_046228871.1">
    <property type="nucleotide sequence ID" value="NZ_FONN01000008.1"/>
</dbReference>
<dbReference type="Gene3D" id="3.40.50.2000">
    <property type="entry name" value="Glycogen Phosphorylase B"/>
    <property type="match status" value="2"/>
</dbReference>
<name>A0A1I2E0K3_9BACL</name>
<dbReference type="AlphaFoldDB" id="A0A1I2E0K3"/>
<protein>
    <submittedName>
        <fullName evidence="3">Glycosyltransferase involved in cell wall bisynthesis</fullName>
    </submittedName>
</protein>
<dbReference type="Pfam" id="PF00534">
    <property type="entry name" value="Glycos_transf_1"/>
    <property type="match status" value="1"/>
</dbReference>
<dbReference type="InterPro" id="IPR028098">
    <property type="entry name" value="Glyco_trans_4-like_N"/>
</dbReference>
<proteinExistence type="predicted"/>